<feature type="compositionally biased region" description="Basic and acidic residues" evidence="1">
    <location>
        <begin position="126"/>
        <end position="141"/>
    </location>
</feature>
<evidence type="ECO:0000313" key="3">
    <source>
        <dbReference type="Proteomes" id="UP000688137"/>
    </source>
</evidence>
<protein>
    <submittedName>
        <fullName evidence="2">Uncharacterized protein</fullName>
    </submittedName>
</protein>
<evidence type="ECO:0000256" key="1">
    <source>
        <dbReference type="SAM" id="MobiDB-lite"/>
    </source>
</evidence>
<feature type="region of interest" description="Disordered" evidence="1">
    <location>
        <begin position="117"/>
        <end position="155"/>
    </location>
</feature>
<proteinExistence type="predicted"/>
<sequence length="155" mass="18442">MQELEELLQKPEIYENLSLFKEFLKGVKKLCDQFEEKIKMVPKQEFQEETRIKKKIEKQIIKKKKKKDNQGQLDDEDKDGKQQSQFDNNRNQIEKLNLQDVSMVEIQDLNKSGELQIISQKKSKKIKPEVKREEEDAKGMQEEDSFGGNIVYEYQ</sequence>
<organism evidence="2 3">
    <name type="scientific">Paramecium primaurelia</name>
    <dbReference type="NCBI Taxonomy" id="5886"/>
    <lineage>
        <taxon>Eukaryota</taxon>
        <taxon>Sar</taxon>
        <taxon>Alveolata</taxon>
        <taxon>Ciliophora</taxon>
        <taxon>Intramacronucleata</taxon>
        <taxon>Oligohymenophorea</taxon>
        <taxon>Peniculida</taxon>
        <taxon>Parameciidae</taxon>
        <taxon>Paramecium</taxon>
    </lineage>
</organism>
<name>A0A8S1P8K6_PARPR</name>
<gene>
    <name evidence="2" type="ORF">PPRIM_AZ9-3.1.T1090100</name>
</gene>
<dbReference type="OMA" id="KAYKQQG"/>
<feature type="compositionally biased region" description="Polar residues" evidence="1">
    <location>
        <begin position="82"/>
        <end position="91"/>
    </location>
</feature>
<keyword evidence="3" id="KW-1185">Reference proteome</keyword>
<comment type="caution">
    <text evidence="2">The sequence shown here is derived from an EMBL/GenBank/DDBJ whole genome shotgun (WGS) entry which is preliminary data.</text>
</comment>
<accession>A0A8S1P8K6</accession>
<evidence type="ECO:0000313" key="2">
    <source>
        <dbReference type="EMBL" id="CAD8099345.1"/>
    </source>
</evidence>
<reference evidence="2" key="1">
    <citation type="submission" date="2021-01" db="EMBL/GenBank/DDBJ databases">
        <authorList>
            <consortium name="Genoscope - CEA"/>
            <person name="William W."/>
        </authorList>
    </citation>
    <scope>NUCLEOTIDE SEQUENCE</scope>
</reference>
<dbReference type="Proteomes" id="UP000688137">
    <property type="component" value="Unassembled WGS sequence"/>
</dbReference>
<dbReference type="EMBL" id="CAJJDM010000112">
    <property type="protein sequence ID" value="CAD8099345.1"/>
    <property type="molecule type" value="Genomic_DNA"/>
</dbReference>
<feature type="region of interest" description="Disordered" evidence="1">
    <location>
        <begin position="61"/>
        <end position="92"/>
    </location>
</feature>
<dbReference type="AlphaFoldDB" id="A0A8S1P8K6"/>